<evidence type="ECO:0000313" key="5">
    <source>
        <dbReference type="Proteomes" id="UP000803844"/>
    </source>
</evidence>
<dbReference type="EMBL" id="MU032346">
    <property type="protein sequence ID" value="KAF3768092.1"/>
    <property type="molecule type" value="Genomic_DNA"/>
</dbReference>
<dbReference type="SMART" id="SM00066">
    <property type="entry name" value="GAL4"/>
    <property type="match status" value="1"/>
</dbReference>
<dbReference type="GO" id="GO:0000981">
    <property type="term" value="F:DNA-binding transcription factor activity, RNA polymerase II-specific"/>
    <property type="evidence" value="ECO:0007669"/>
    <property type="project" value="InterPro"/>
</dbReference>
<feature type="compositionally biased region" description="Polar residues" evidence="2">
    <location>
        <begin position="115"/>
        <end position="124"/>
    </location>
</feature>
<keyword evidence="5" id="KW-1185">Reference proteome</keyword>
<dbReference type="OrthoDB" id="2991872at2759"/>
<dbReference type="SUPFAM" id="SSF57701">
    <property type="entry name" value="Zn2/Cys6 DNA-binding domain"/>
    <property type="match status" value="1"/>
</dbReference>
<evidence type="ECO:0000313" key="4">
    <source>
        <dbReference type="EMBL" id="KAF3768092.1"/>
    </source>
</evidence>
<dbReference type="GO" id="GO:0008270">
    <property type="term" value="F:zinc ion binding"/>
    <property type="evidence" value="ECO:0007669"/>
    <property type="project" value="InterPro"/>
</dbReference>
<evidence type="ECO:0000256" key="1">
    <source>
        <dbReference type="ARBA" id="ARBA00023242"/>
    </source>
</evidence>
<organism evidence="4 5">
    <name type="scientific">Cryphonectria parasitica (strain ATCC 38755 / EP155)</name>
    <dbReference type="NCBI Taxonomy" id="660469"/>
    <lineage>
        <taxon>Eukaryota</taxon>
        <taxon>Fungi</taxon>
        <taxon>Dikarya</taxon>
        <taxon>Ascomycota</taxon>
        <taxon>Pezizomycotina</taxon>
        <taxon>Sordariomycetes</taxon>
        <taxon>Sordariomycetidae</taxon>
        <taxon>Diaporthales</taxon>
        <taxon>Cryphonectriaceae</taxon>
        <taxon>Cryphonectria-Endothia species complex</taxon>
        <taxon>Cryphonectria</taxon>
    </lineage>
</organism>
<dbReference type="InterPro" id="IPR036864">
    <property type="entry name" value="Zn2-C6_fun-type_DNA-bd_sf"/>
</dbReference>
<dbReference type="PROSITE" id="PS00463">
    <property type="entry name" value="ZN2_CY6_FUNGAL_1"/>
    <property type="match status" value="1"/>
</dbReference>
<feature type="region of interest" description="Disordered" evidence="2">
    <location>
        <begin position="95"/>
        <end position="124"/>
    </location>
</feature>
<evidence type="ECO:0000256" key="2">
    <source>
        <dbReference type="SAM" id="MobiDB-lite"/>
    </source>
</evidence>
<accession>A0A9P5CS08</accession>
<comment type="caution">
    <text evidence="4">The sequence shown here is derived from an EMBL/GenBank/DDBJ whole genome shotgun (WGS) entry which is preliminary data.</text>
</comment>
<dbReference type="GeneID" id="63837527"/>
<name>A0A9P5CS08_CRYP1</name>
<dbReference type="AlphaFoldDB" id="A0A9P5CS08"/>
<sequence length="619" mass="69052">MPRLSRGCLRCRQRKVRCDEGRPSCQRCIARDELCVGYRDESDLIFRHETHKIVGNLSTGGIQRSRAVQSSAVSDVNTEEVPAFYAFSTATSSSATGRQRQRSASVDSGRVVESNVPTSSTSATYVPPDALSQLSIGSPSQPRRYVQDFTWLKPSVKPPRAQPLSRSDDDAVQKFFAKYTLLPYDFHAVDALPEVKPTEHGAETRAQRASQGFLEFLPCTFEEVNVRGRFALRWAVQAAALADAASQASPQQQIPEDTNNDASSEIEAELVRRALETYGQALSALAESLGKQGKIPDDYDLMTVVILDIFETLFLPGNVSKGCHAQGMAQILRKRGHDQFYDARGWSLFRLAHHRLQKQALAFNLPPVPVIDELFEHLNDQMPFVRLERDASRISSLCAKGRALRAALQNLDQEQRGATELLNLVREMQSLDREAVAWRQGPEWSYAVLKTSDLAGDEAVLSTFPDTIHIHPDIWTAYEWDYHHTARVLMHKQLLACLHRAAMLSTGDDEESTCVASLLIPLEAESVAIIRSLVTKVLATVPQMMGDIDHTGHVRRSQSLAPRCRAIGAYFLLWPIKIFKGDLLQDISTDQQRHAAAAIFERVREYTGMKSLLGDESLI</sequence>
<gene>
    <name evidence="4" type="ORF">M406DRAFT_329132</name>
</gene>
<dbReference type="RefSeq" id="XP_040779053.1">
    <property type="nucleotide sequence ID" value="XM_040920398.1"/>
</dbReference>
<protein>
    <recommendedName>
        <fullName evidence="3">Zn(2)-C6 fungal-type domain-containing protein</fullName>
    </recommendedName>
</protein>
<evidence type="ECO:0000259" key="3">
    <source>
        <dbReference type="PROSITE" id="PS50048"/>
    </source>
</evidence>
<dbReference type="Gene3D" id="4.10.240.10">
    <property type="entry name" value="Zn(2)-C6 fungal-type DNA-binding domain"/>
    <property type="match status" value="1"/>
</dbReference>
<dbReference type="InterPro" id="IPR053175">
    <property type="entry name" value="DHMBA_Reg_Transcription_Factor"/>
</dbReference>
<dbReference type="Pfam" id="PF00172">
    <property type="entry name" value="Zn_clus"/>
    <property type="match status" value="1"/>
</dbReference>
<reference evidence="4" key="1">
    <citation type="journal article" date="2020" name="Phytopathology">
        <title>Genome sequence of the chestnut blight fungus Cryphonectria parasitica EP155: A fundamental resource for an archetypical invasive plant pathogen.</title>
        <authorList>
            <person name="Crouch J.A."/>
            <person name="Dawe A."/>
            <person name="Aerts A."/>
            <person name="Barry K."/>
            <person name="Churchill A.C.L."/>
            <person name="Grimwood J."/>
            <person name="Hillman B."/>
            <person name="Milgroom M.G."/>
            <person name="Pangilinan J."/>
            <person name="Smith M."/>
            <person name="Salamov A."/>
            <person name="Schmutz J."/>
            <person name="Yadav J."/>
            <person name="Grigoriev I.V."/>
            <person name="Nuss D."/>
        </authorList>
    </citation>
    <scope>NUCLEOTIDE SEQUENCE</scope>
    <source>
        <strain evidence="4">EP155</strain>
    </source>
</reference>
<dbReference type="PROSITE" id="PS50048">
    <property type="entry name" value="ZN2_CY6_FUNGAL_2"/>
    <property type="match status" value="1"/>
</dbReference>
<dbReference type="Proteomes" id="UP000803844">
    <property type="component" value="Unassembled WGS sequence"/>
</dbReference>
<keyword evidence="1" id="KW-0539">Nucleus</keyword>
<dbReference type="CDD" id="cd00067">
    <property type="entry name" value="GAL4"/>
    <property type="match status" value="1"/>
</dbReference>
<proteinExistence type="predicted"/>
<dbReference type="InterPro" id="IPR001138">
    <property type="entry name" value="Zn2Cys6_DnaBD"/>
</dbReference>
<dbReference type="PANTHER" id="PTHR38791">
    <property type="entry name" value="ZN(II)2CYS6 TRANSCRIPTION FACTOR (EUROFUNG)-RELATED-RELATED"/>
    <property type="match status" value="1"/>
</dbReference>
<feature type="domain" description="Zn(2)-C6 fungal-type" evidence="3">
    <location>
        <begin position="7"/>
        <end position="36"/>
    </location>
</feature>